<dbReference type="NCBIfam" id="NF003313">
    <property type="entry name" value="PRK04319.1"/>
    <property type="match status" value="1"/>
</dbReference>
<dbReference type="SUPFAM" id="SSF56801">
    <property type="entry name" value="Acetyl-CoA synthetase-like"/>
    <property type="match status" value="1"/>
</dbReference>
<dbReference type="PANTHER" id="PTHR24095">
    <property type="entry name" value="ACETYL-COENZYME A SYNTHETASE"/>
    <property type="match status" value="1"/>
</dbReference>
<feature type="domain" description="AMP-binding enzyme C-terminal" evidence="7">
    <location>
        <begin position="481"/>
        <end position="558"/>
    </location>
</feature>
<evidence type="ECO:0000256" key="3">
    <source>
        <dbReference type="ARBA" id="ARBA00022741"/>
    </source>
</evidence>
<dbReference type="Proteomes" id="UP000318578">
    <property type="component" value="Unassembled WGS sequence"/>
</dbReference>
<dbReference type="GO" id="GO:0005524">
    <property type="term" value="F:ATP binding"/>
    <property type="evidence" value="ECO:0007669"/>
    <property type="project" value="UniProtKB-KW"/>
</dbReference>
<dbReference type="OrthoDB" id="9803968at2"/>
<evidence type="ECO:0000256" key="4">
    <source>
        <dbReference type="ARBA" id="ARBA00022840"/>
    </source>
</evidence>
<protein>
    <recommendedName>
        <fullName evidence="1">acetate--CoA ligase</fullName>
        <ecNumber evidence="1">6.2.1.1</ecNumber>
    </recommendedName>
</protein>
<evidence type="ECO:0000259" key="7">
    <source>
        <dbReference type="Pfam" id="PF13193"/>
    </source>
</evidence>
<keyword evidence="4" id="KW-0067">ATP-binding</keyword>
<dbReference type="PANTHER" id="PTHR24095:SF14">
    <property type="entry name" value="ACETYL-COENZYME A SYNTHETASE 1"/>
    <property type="match status" value="1"/>
</dbReference>
<keyword evidence="3" id="KW-0547">Nucleotide-binding</keyword>
<evidence type="ECO:0000256" key="1">
    <source>
        <dbReference type="ARBA" id="ARBA00013275"/>
    </source>
</evidence>
<dbReference type="InterPro" id="IPR000873">
    <property type="entry name" value="AMP-dep_synth/lig_dom"/>
</dbReference>
<evidence type="ECO:0000259" key="6">
    <source>
        <dbReference type="Pfam" id="PF00501"/>
    </source>
</evidence>
<dbReference type="EC" id="6.2.1.1" evidence="1"/>
<reference evidence="8 9" key="1">
    <citation type="submission" date="2019-07" db="EMBL/GenBank/DDBJ databases">
        <title>New species of Amycolatopsis and Streptomyces.</title>
        <authorList>
            <person name="Duangmal K."/>
            <person name="Teo W.F.A."/>
            <person name="Lipun K."/>
        </authorList>
    </citation>
    <scope>NUCLEOTIDE SEQUENCE [LARGE SCALE GENOMIC DNA]</scope>
    <source>
        <strain evidence="8 9">JCM 30562</strain>
    </source>
</reference>
<organism evidence="8 9">
    <name type="scientific">Amycolatopsis acidiphila</name>
    <dbReference type="NCBI Taxonomy" id="715473"/>
    <lineage>
        <taxon>Bacteria</taxon>
        <taxon>Bacillati</taxon>
        <taxon>Actinomycetota</taxon>
        <taxon>Actinomycetes</taxon>
        <taxon>Pseudonocardiales</taxon>
        <taxon>Pseudonocardiaceae</taxon>
        <taxon>Amycolatopsis</taxon>
    </lineage>
</organism>
<dbReference type="AlphaFoldDB" id="A0A557ZZ03"/>
<evidence type="ECO:0000256" key="5">
    <source>
        <dbReference type="ARBA" id="ARBA00022990"/>
    </source>
</evidence>
<dbReference type="InterPro" id="IPR020845">
    <property type="entry name" value="AMP-binding_CS"/>
</dbReference>
<name>A0A557ZZ03_9PSEU</name>
<feature type="domain" description="AMP-dependent synthetase/ligase" evidence="6">
    <location>
        <begin position="58"/>
        <end position="431"/>
    </location>
</feature>
<dbReference type="Gene3D" id="3.40.50.12780">
    <property type="entry name" value="N-terminal domain of ligase-like"/>
    <property type="match status" value="1"/>
</dbReference>
<dbReference type="PROSITE" id="PS00455">
    <property type="entry name" value="AMP_BINDING"/>
    <property type="match status" value="1"/>
</dbReference>
<dbReference type="Pfam" id="PF00501">
    <property type="entry name" value="AMP-binding"/>
    <property type="match status" value="1"/>
</dbReference>
<dbReference type="GO" id="GO:0003987">
    <property type="term" value="F:acetate-CoA ligase activity"/>
    <property type="evidence" value="ECO:0007669"/>
    <property type="project" value="UniProtKB-EC"/>
</dbReference>
<dbReference type="InterPro" id="IPR042099">
    <property type="entry name" value="ANL_N_sf"/>
</dbReference>
<dbReference type="InterPro" id="IPR025110">
    <property type="entry name" value="AMP-bd_C"/>
</dbReference>
<accession>A0A557ZZ03</accession>
<dbReference type="EMBL" id="VJZA01000083">
    <property type="protein sequence ID" value="TVT17243.1"/>
    <property type="molecule type" value="Genomic_DNA"/>
</dbReference>
<evidence type="ECO:0000256" key="2">
    <source>
        <dbReference type="ARBA" id="ARBA00022598"/>
    </source>
</evidence>
<sequence>MTWPPIRKPDAVRASATLGDYRRVVEEFSWDAERLALSGLPRGRGLNIAHEAVDRYAAGPRRDHAALRWVDRYDDTVDFTYAELAERSNRFADLLGKLGIPRGERVFTLLGRVPELYVAVLGALKAGCVLSPLFAAYGPQPVRERLRLGEAGVLVTTPELYRRKVREIRDSVPSLREVLVTGEVSEPGTLALGPALAGSSPEYEIAAGEPDDPAFLHFTSGTTGSPKGVLQAHEAVLAQFVSARYALDLHPRDVLWCSADPGGVTGMTYAVVAPLAAGITTVSVDGGFDGRRWLSVLSTQRVSVWYTEPATLRTLMRRGAEPPAEHDLSALRFVASGGEPLGAEAVVWGQDALGTPVHDTWWQAETGAITIANFAAEEVRPGSMGLALPGVEAGLVERGEDGKVRELGREERQAGELALRRGWPSMFRGYWRDPQRYNESFSDGWYLTGDIARRDEDGYFWFVGRTGDVISANGYLVSPFEVESVLLRHPAVREAGVVGRPDPDEGELVKAFVALHAGYEPGEELRLELLSFGRRALGALAPREVAFEPRLPKTRSGKVLRRVLKARELGLAAGDPSTVEGMS</sequence>
<proteinExistence type="predicted"/>
<keyword evidence="2 8" id="KW-0436">Ligase</keyword>
<gene>
    <name evidence="8" type="primary">acsA</name>
    <name evidence="8" type="ORF">FNH06_32085</name>
</gene>
<keyword evidence="5" id="KW-0007">Acetylation</keyword>
<comment type="caution">
    <text evidence="8">The sequence shown here is derived from an EMBL/GenBank/DDBJ whole genome shotgun (WGS) entry which is preliminary data.</text>
</comment>
<dbReference type="Gene3D" id="3.30.300.30">
    <property type="match status" value="1"/>
</dbReference>
<keyword evidence="9" id="KW-1185">Reference proteome</keyword>
<dbReference type="GO" id="GO:0006085">
    <property type="term" value="P:acetyl-CoA biosynthetic process"/>
    <property type="evidence" value="ECO:0007669"/>
    <property type="project" value="TreeGrafter"/>
</dbReference>
<dbReference type="GO" id="GO:0005829">
    <property type="term" value="C:cytosol"/>
    <property type="evidence" value="ECO:0007669"/>
    <property type="project" value="TreeGrafter"/>
</dbReference>
<dbReference type="Pfam" id="PF13193">
    <property type="entry name" value="AMP-binding_C"/>
    <property type="match status" value="1"/>
</dbReference>
<dbReference type="RefSeq" id="WP_144643664.1">
    <property type="nucleotide sequence ID" value="NZ_BNAX01000004.1"/>
</dbReference>
<evidence type="ECO:0000313" key="8">
    <source>
        <dbReference type="EMBL" id="TVT17243.1"/>
    </source>
</evidence>
<evidence type="ECO:0000313" key="9">
    <source>
        <dbReference type="Proteomes" id="UP000318578"/>
    </source>
</evidence>
<dbReference type="InterPro" id="IPR045851">
    <property type="entry name" value="AMP-bd_C_sf"/>
</dbReference>